<accession>A0A814ZPQ2</accession>
<dbReference type="Proteomes" id="UP000663882">
    <property type="component" value="Unassembled WGS sequence"/>
</dbReference>
<comment type="caution">
    <text evidence="1">The sequence shown here is derived from an EMBL/GenBank/DDBJ whole genome shotgun (WGS) entry which is preliminary data.</text>
</comment>
<organism evidence="1 2">
    <name type="scientific">Rotaria sordida</name>
    <dbReference type="NCBI Taxonomy" id="392033"/>
    <lineage>
        <taxon>Eukaryota</taxon>
        <taxon>Metazoa</taxon>
        <taxon>Spiralia</taxon>
        <taxon>Gnathifera</taxon>
        <taxon>Rotifera</taxon>
        <taxon>Eurotatoria</taxon>
        <taxon>Bdelloidea</taxon>
        <taxon>Philodinida</taxon>
        <taxon>Philodinidae</taxon>
        <taxon>Rotaria</taxon>
    </lineage>
</organism>
<dbReference type="EMBL" id="CAJNOO010002219">
    <property type="protein sequence ID" value="CAF1246854.1"/>
    <property type="molecule type" value="Genomic_DNA"/>
</dbReference>
<gene>
    <name evidence="1" type="ORF">RFH988_LOCUS26964</name>
</gene>
<evidence type="ECO:0000313" key="2">
    <source>
        <dbReference type="Proteomes" id="UP000663882"/>
    </source>
</evidence>
<dbReference type="OrthoDB" id="10032427at2759"/>
<dbReference type="AlphaFoldDB" id="A0A814ZPQ2"/>
<feature type="non-terminal residue" evidence="1">
    <location>
        <position position="1"/>
    </location>
</feature>
<evidence type="ECO:0000313" key="1">
    <source>
        <dbReference type="EMBL" id="CAF1246854.1"/>
    </source>
</evidence>
<proteinExistence type="predicted"/>
<name>A0A814ZPQ2_9BILA</name>
<protein>
    <submittedName>
        <fullName evidence="1">Uncharacterized protein</fullName>
    </submittedName>
</protein>
<reference evidence="1" key="1">
    <citation type="submission" date="2021-02" db="EMBL/GenBank/DDBJ databases">
        <authorList>
            <person name="Nowell W R."/>
        </authorList>
    </citation>
    <scope>NUCLEOTIDE SEQUENCE</scope>
</reference>
<sequence>MAIQQQNKIDSAIEIVGTTYVKINQILSKISITGLNEQQVLQLISQENAKMEQKLAEVLMDVSTPSQQQRTSSSLASH</sequence>